<feature type="compositionally biased region" description="Polar residues" evidence="8">
    <location>
        <begin position="1371"/>
        <end position="1404"/>
    </location>
</feature>
<keyword evidence="7" id="KW-0853">WD repeat</keyword>
<dbReference type="SUPFAM" id="SSF48403">
    <property type="entry name" value="Ankyrin repeat"/>
    <property type="match status" value="1"/>
</dbReference>
<dbReference type="EMBL" id="CALOZG010000042">
    <property type="protein sequence ID" value="CAH4035012.1"/>
    <property type="molecule type" value="Genomic_DNA"/>
</dbReference>
<evidence type="ECO:0000256" key="2">
    <source>
        <dbReference type="ARBA" id="ARBA00007597"/>
    </source>
</evidence>
<dbReference type="Gene3D" id="1.25.40.20">
    <property type="entry name" value="Ankyrin repeat-containing domain"/>
    <property type="match status" value="1"/>
</dbReference>
<evidence type="ECO:0000256" key="7">
    <source>
        <dbReference type="PROSITE-ProRule" id="PRU00221"/>
    </source>
</evidence>
<dbReference type="InterPro" id="IPR002110">
    <property type="entry name" value="Ankyrin_rpt"/>
</dbReference>
<dbReference type="FunFam" id="1.25.40.20:FF:000072">
    <property type="entry name" value="Ankyrin repeat and LEM domain containing 2"/>
    <property type="match status" value="1"/>
</dbReference>
<feature type="repeat" description="WD" evidence="7">
    <location>
        <begin position="274"/>
        <end position="315"/>
    </location>
</feature>
<keyword evidence="4" id="KW-0256">Endoplasmic reticulum</keyword>
<dbReference type="InterPro" id="IPR036322">
    <property type="entry name" value="WD40_repeat_dom_sf"/>
</dbReference>
<dbReference type="GO" id="GO:0051721">
    <property type="term" value="F:protein phosphatase 2A binding"/>
    <property type="evidence" value="ECO:0007669"/>
    <property type="project" value="TreeGrafter"/>
</dbReference>
<keyword evidence="3" id="KW-0132">Cell division</keyword>
<reference evidence="10" key="1">
    <citation type="submission" date="2022-05" db="EMBL/GenBank/DDBJ databases">
        <authorList>
            <person name="Okamura Y."/>
        </authorList>
    </citation>
    <scope>NUCLEOTIDE SEQUENCE</scope>
</reference>
<accession>A0A9P0XHV9</accession>
<dbReference type="SUPFAM" id="SSF50978">
    <property type="entry name" value="WD40 repeat-like"/>
    <property type="match status" value="1"/>
</dbReference>
<keyword evidence="5" id="KW-0040">ANK repeat</keyword>
<evidence type="ECO:0000256" key="1">
    <source>
        <dbReference type="ARBA" id="ARBA00004240"/>
    </source>
</evidence>
<dbReference type="InterPro" id="IPR001680">
    <property type="entry name" value="WD40_rpt"/>
</dbReference>
<evidence type="ECO:0000256" key="4">
    <source>
        <dbReference type="ARBA" id="ARBA00022824"/>
    </source>
</evidence>
<organism evidence="10 11">
    <name type="scientific">Pieris brassicae</name>
    <name type="common">White butterfly</name>
    <name type="synonym">Large white butterfly</name>
    <dbReference type="NCBI Taxonomy" id="7116"/>
    <lineage>
        <taxon>Eukaryota</taxon>
        <taxon>Metazoa</taxon>
        <taxon>Ecdysozoa</taxon>
        <taxon>Arthropoda</taxon>
        <taxon>Hexapoda</taxon>
        <taxon>Insecta</taxon>
        <taxon>Pterygota</taxon>
        <taxon>Neoptera</taxon>
        <taxon>Endopterygota</taxon>
        <taxon>Lepidoptera</taxon>
        <taxon>Glossata</taxon>
        <taxon>Ditrysia</taxon>
        <taxon>Papilionoidea</taxon>
        <taxon>Pieridae</taxon>
        <taxon>Pierinae</taxon>
        <taxon>Pieris</taxon>
    </lineage>
</organism>
<dbReference type="Pfam" id="PF00400">
    <property type="entry name" value="WD40"/>
    <property type="match status" value="3"/>
</dbReference>
<dbReference type="GO" id="GO:0005783">
    <property type="term" value="C:endoplasmic reticulum"/>
    <property type="evidence" value="ECO:0007669"/>
    <property type="project" value="UniProtKB-SubCell"/>
</dbReference>
<dbReference type="Pfam" id="PF24567">
    <property type="entry name" value="ANKLE2_3rd"/>
    <property type="match status" value="1"/>
</dbReference>
<gene>
    <name evidence="10" type="ORF">PIBRA_LOCUS11124</name>
</gene>
<dbReference type="GO" id="GO:0031468">
    <property type="term" value="P:nuclear membrane reassembly"/>
    <property type="evidence" value="ECO:0007669"/>
    <property type="project" value="UniProtKB-ARBA"/>
</dbReference>
<evidence type="ECO:0000259" key="9">
    <source>
        <dbReference type="Pfam" id="PF24567"/>
    </source>
</evidence>
<feature type="region of interest" description="Disordered" evidence="8">
    <location>
        <begin position="1218"/>
        <end position="1244"/>
    </location>
</feature>
<dbReference type="PANTHER" id="PTHR12349">
    <property type="entry name" value="ANKYRIN REPEAT AND LEM DOMAIN-CONTAINING PROTEIN 2"/>
    <property type="match status" value="1"/>
</dbReference>
<protein>
    <recommendedName>
        <fullName evidence="9">ANKLE2 third alpha/beta domain-containing protein</fullName>
    </recommendedName>
</protein>
<keyword evidence="6" id="KW-0131">Cell cycle</keyword>
<dbReference type="InterPro" id="IPR015943">
    <property type="entry name" value="WD40/YVTN_repeat-like_dom_sf"/>
</dbReference>
<dbReference type="Gene3D" id="2.130.10.10">
    <property type="entry name" value="YVTN repeat-like/Quinoprotein amine dehydrogenase"/>
    <property type="match status" value="2"/>
</dbReference>
<dbReference type="SMART" id="SM00248">
    <property type="entry name" value="ANK"/>
    <property type="match status" value="2"/>
</dbReference>
<name>A0A9P0XHV9_PIEBR</name>
<evidence type="ECO:0000256" key="6">
    <source>
        <dbReference type="ARBA" id="ARBA00023306"/>
    </source>
</evidence>
<evidence type="ECO:0000313" key="10">
    <source>
        <dbReference type="EMBL" id="CAH4035012.1"/>
    </source>
</evidence>
<dbReference type="InterPro" id="IPR036770">
    <property type="entry name" value="Ankyrin_rpt-contain_sf"/>
</dbReference>
<evidence type="ECO:0000256" key="5">
    <source>
        <dbReference type="ARBA" id="ARBA00023043"/>
    </source>
</evidence>
<keyword evidence="11" id="KW-1185">Reference proteome</keyword>
<dbReference type="SMART" id="SM00320">
    <property type="entry name" value="WD40"/>
    <property type="match status" value="5"/>
</dbReference>
<feature type="region of interest" description="Disordered" evidence="8">
    <location>
        <begin position="1327"/>
        <end position="1404"/>
    </location>
</feature>
<evidence type="ECO:0000313" key="11">
    <source>
        <dbReference type="Proteomes" id="UP001152562"/>
    </source>
</evidence>
<evidence type="ECO:0000256" key="8">
    <source>
        <dbReference type="SAM" id="MobiDB-lite"/>
    </source>
</evidence>
<dbReference type="InterPro" id="IPR056237">
    <property type="entry name" value="ANKLE2_3rd"/>
</dbReference>
<comment type="subcellular location">
    <subcellularLocation>
        <location evidence="1">Endoplasmic reticulum</location>
    </subcellularLocation>
</comment>
<dbReference type="PROSITE" id="PS50294">
    <property type="entry name" value="WD_REPEATS_REGION"/>
    <property type="match status" value="2"/>
</dbReference>
<comment type="caution">
    <text evidence="10">The sequence shown here is derived from an EMBL/GenBank/DDBJ whole genome shotgun (WGS) entry which is preliminary data.</text>
</comment>
<proteinExistence type="inferred from homology"/>
<comment type="similarity">
    <text evidence="2">Belongs to the ANKLE2 family.</text>
</comment>
<dbReference type="GO" id="GO:0051301">
    <property type="term" value="P:cell division"/>
    <property type="evidence" value="ECO:0007669"/>
    <property type="project" value="UniProtKB-KW"/>
</dbReference>
<sequence length="1404" mass="156992">MSNLQEVLITSDSNNTLWTITVWDPHTGTNLMSYRGGGTAETKTLTFIGKDFIAAVEKTKPILHIWQLNSQQTVQGMRFILPGKASAFAVSSDGSFCVAGIDEKIYLWQLSSGSLLTIINRHYQKINHIKFMPDGRFFVSAAEDGMVMVWSLVTVAANPEVELVTQSTAGQHDPVYIFSDHSLPVTDMCISKTGIHGRLCTVSSDRTCKIYDLTSGELLLNLVFDEPLSSITFDLLELNIFVGSVEGKIHQVSLTNVPRNRDALVTNIDNAHIFSSHSKAITCLSVSLNGETLMSGGNDEQIILWHIKSRQPVRTLRHKGPITNAFFSINIDSIYKQDFSPSIALHSLERTLEKESEDMHEVDLLVSKQINFWPQIHSEEVISNITIPNEIELDNKKKIDGMQEEIDKLKKINASLYKISIEKALNSVQKFVNTSKKNSKMSLERRQHVFMTLFNPNFCEMSKAVLIPECNKDLGGVKGELSVSPNDKKDGAIGLLSRLLRFDALSKRQGVPESPTSDEPPTTYYGVYIPCELKKGPDEEALHVYKTKSEALELVRRYKSARFKVFRNHQDAVSFALRGAESENHEGNVNAVMGEKPYPFKAPSPQDMVTLRKAIEAGLTCTVRDRVWDNPRYLVSSGNTPAIVQEGSRYNALHVAAKSLNAEICNLLLTTVGNPAFVQTLYGADAEAESCKEFAAILVDRYLNTPDKAMNETPLHFAAKFGAEHVVDVLTSFPQCNKLAKNKYGEIAKDIICNRISNANSELVRRISVMLTERYYVPVVHAEDETSPPTIGRPFTPAAPPDLNRDPISPRFEIRAFAGPMEANDAESFRRRWKTPPRSIKPNFRLRDMSKGLEAVGRNLAEQMNVTWKEYWPFLDTFTDLRTPEGLNLLENYLSAKFKMASYVEASPPETPLSTSKEVLSPISDLCNAMKSCNLSDRPYWSRTDPVRQRMCRQPNARATTNGETFQINHTVSQLLCIERTCQVFAKRIADALIFSLTAEPEVAGDSLKSEATHLLNTMLTYMDDERFKGVDFALTHSRLAQLVVFKLRQRIDSDDVSSLMEFLGRARCPDDDVSSDDEKAHRRRTRNAVEAHVKCAASFICDELEGEESKGPAVSDLECADIWSKAEKCRCEWKMEMFERNSKKNASFRKHRSILSSSPKSDGFIRRLTFDQDIGDGKLQNIENVEKETQNMNSPGGDNVPTVFTVDVAKCRVVDAEISDDDSDSEEAYLTAPESPESSDDEMFDASDRPLIECFIHGEEPTKIDRQVFEALSECAISSEEFPSISRWRHCVGLYSEQERESWQTTSNIDGSIVSSISWSICNSPRTPLSTPGRPHTPGTPNRILAPGNPICSTPHKGMSSPGSKEDRNPSLQVSNWLRVTGPNSPRATLSNKNVSHNVSFGF</sequence>
<feature type="domain" description="ANKLE2 third alpha/beta" evidence="9">
    <location>
        <begin position="775"/>
        <end position="871"/>
    </location>
</feature>
<evidence type="ECO:0000256" key="3">
    <source>
        <dbReference type="ARBA" id="ARBA00022618"/>
    </source>
</evidence>
<dbReference type="Proteomes" id="UP001152562">
    <property type="component" value="Unassembled WGS sequence"/>
</dbReference>
<feature type="repeat" description="WD" evidence="7">
    <location>
        <begin position="119"/>
        <end position="152"/>
    </location>
</feature>
<dbReference type="GO" id="GO:0007399">
    <property type="term" value="P:nervous system development"/>
    <property type="evidence" value="ECO:0007669"/>
    <property type="project" value="UniProtKB-ARBA"/>
</dbReference>
<feature type="compositionally biased region" description="Acidic residues" evidence="8">
    <location>
        <begin position="1218"/>
        <end position="1228"/>
    </location>
</feature>
<dbReference type="PROSITE" id="PS50082">
    <property type="entry name" value="WD_REPEATS_2"/>
    <property type="match status" value="2"/>
</dbReference>
<dbReference type="PANTHER" id="PTHR12349:SF4">
    <property type="entry name" value="ANKYRIN REPEAT AND LEM DOMAIN-CONTAINING PROTEIN 2"/>
    <property type="match status" value="1"/>
</dbReference>